<sequence length="142" mass="16195">MRRPRSGPGQAQGLYYYYTTTLLHYYTTTLLHYYTTTLLHYYTTTLVPGQPLYSGYHRPGRAWTIQTSFPTTAFLCLVPAAVFIILHFSCQWHLLLETDIDRLPHFLCAPALRVRAHPNFGSALPSRDDPVSQPASFCPVLT</sequence>
<keyword evidence="1" id="KW-0812">Transmembrane</keyword>
<evidence type="ECO:0000313" key="2">
    <source>
        <dbReference type="EMBL" id="PSR78924.1"/>
    </source>
</evidence>
<gene>
    <name evidence="2" type="ORF">BD289DRAFT_109489</name>
</gene>
<protein>
    <submittedName>
        <fullName evidence="2">Uncharacterized protein</fullName>
    </submittedName>
</protein>
<accession>A0A2T2ZXE4</accession>
<name>A0A2T2ZXE4_9PEZI</name>
<proteinExistence type="predicted"/>
<dbReference type="InParanoid" id="A0A2T2ZXE4"/>
<keyword evidence="1" id="KW-0472">Membrane</keyword>
<feature type="transmembrane region" description="Helical" evidence="1">
    <location>
        <begin position="21"/>
        <end position="43"/>
    </location>
</feature>
<evidence type="ECO:0000313" key="3">
    <source>
        <dbReference type="Proteomes" id="UP000241462"/>
    </source>
</evidence>
<dbReference type="Proteomes" id="UP000241462">
    <property type="component" value="Unassembled WGS sequence"/>
</dbReference>
<organism evidence="2 3">
    <name type="scientific">Coniella lustricola</name>
    <dbReference type="NCBI Taxonomy" id="2025994"/>
    <lineage>
        <taxon>Eukaryota</taxon>
        <taxon>Fungi</taxon>
        <taxon>Dikarya</taxon>
        <taxon>Ascomycota</taxon>
        <taxon>Pezizomycotina</taxon>
        <taxon>Sordariomycetes</taxon>
        <taxon>Sordariomycetidae</taxon>
        <taxon>Diaporthales</taxon>
        <taxon>Schizoparmaceae</taxon>
        <taxon>Coniella</taxon>
    </lineage>
</organism>
<dbReference type="EMBL" id="KZ678584">
    <property type="protein sequence ID" value="PSR78924.1"/>
    <property type="molecule type" value="Genomic_DNA"/>
</dbReference>
<evidence type="ECO:0000256" key="1">
    <source>
        <dbReference type="SAM" id="Phobius"/>
    </source>
</evidence>
<reference evidence="2 3" key="1">
    <citation type="journal article" date="2018" name="Mycol. Prog.">
        <title>Coniella lustricola, a new species from submerged detritus.</title>
        <authorList>
            <person name="Raudabaugh D.B."/>
            <person name="Iturriaga T."/>
            <person name="Carver A."/>
            <person name="Mondo S."/>
            <person name="Pangilinan J."/>
            <person name="Lipzen A."/>
            <person name="He G."/>
            <person name="Amirebrahimi M."/>
            <person name="Grigoriev I.V."/>
            <person name="Miller A.N."/>
        </authorList>
    </citation>
    <scope>NUCLEOTIDE SEQUENCE [LARGE SCALE GENOMIC DNA]</scope>
    <source>
        <strain evidence="2 3">B22-T-1</strain>
    </source>
</reference>
<keyword evidence="1" id="KW-1133">Transmembrane helix</keyword>
<dbReference type="AlphaFoldDB" id="A0A2T2ZXE4"/>
<feature type="transmembrane region" description="Helical" evidence="1">
    <location>
        <begin position="63"/>
        <end position="86"/>
    </location>
</feature>
<keyword evidence="3" id="KW-1185">Reference proteome</keyword>